<comment type="caution">
    <text evidence="3">The sequence shown here is derived from an EMBL/GenBank/DDBJ whole genome shotgun (WGS) entry which is preliminary data.</text>
</comment>
<keyword evidence="4" id="KW-1185">Reference proteome</keyword>
<dbReference type="SUPFAM" id="SSF50249">
    <property type="entry name" value="Nucleic acid-binding proteins"/>
    <property type="match status" value="1"/>
</dbReference>
<evidence type="ECO:0000259" key="1">
    <source>
        <dbReference type="Pfam" id="PF01796"/>
    </source>
</evidence>
<protein>
    <submittedName>
        <fullName evidence="3">DNA-binding protein</fullName>
    </submittedName>
</protein>
<proteinExistence type="predicted"/>
<sequence length="132" mass="14263">MDLENGRIRLRGGRCAACGDHHFPVGAACPRCGAREISVVPLAEQGVLWSWTVQRFPPPSPPYAVAGEAFTPFGLGYVELPDQVIVESLLTRADPRQLRIGMPMRLTALEVPTESGETATTFAFTPIDQGEA</sequence>
<accession>A0A849BWS7</accession>
<dbReference type="InterPro" id="IPR012340">
    <property type="entry name" value="NA-bd_OB-fold"/>
</dbReference>
<dbReference type="EMBL" id="JABELX010000001">
    <property type="protein sequence ID" value="NNH68555.1"/>
    <property type="molecule type" value="Genomic_DNA"/>
</dbReference>
<dbReference type="PANTHER" id="PTHR34075">
    <property type="entry name" value="BLR3430 PROTEIN"/>
    <property type="match status" value="1"/>
</dbReference>
<evidence type="ECO:0000313" key="3">
    <source>
        <dbReference type="EMBL" id="NNH68555.1"/>
    </source>
</evidence>
<dbReference type="InterPro" id="IPR022002">
    <property type="entry name" value="ChsH2_Znr"/>
</dbReference>
<dbReference type="AlphaFoldDB" id="A0A849BWS7"/>
<reference evidence="3 4" key="1">
    <citation type="submission" date="2020-05" db="EMBL/GenBank/DDBJ databases">
        <title>MicrobeNet Type strains.</title>
        <authorList>
            <person name="Nicholson A.C."/>
        </authorList>
    </citation>
    <scope>NUCLEOTIDE SEQUENCE [LARGE SCALE GENOMIC DNA]</scope>
    <source>
        <strain evidence="3 4">JCM 3224</strain>
    </source>
</reference>
<evidence type="ECO:0000259" key="2">
    <source>
        <dbReference type="Pfam" id="PF12172"/>
    </source>
</evidence>
<feature type="domain" description="ChsH2 C-terminal OB-fold" evidence="1">
    <location>
        <begin position="40"/>
        <end position="107"/>
    </location>
</feature>
<feature type="domain" description="ChsH2 rubredoxin-like zinc ribbon" evidence="2">
    <location>
        <begin position="8"/>
        <end position="36"/>
    </location>
</feature>
<dbReference type="InterPro" id="IPR002878">
    <property type="entry name" value="ChsH2_C"/>
</dbReference>
<dbReference type="Pfam" id="PF01796">
    <property type="entry name" value="OB_ChsH2_C"/>
    <property type="match status" value="1"/>
</dbReference>
<dbReference type="GO" id="GO:0003677">
    <property type="term" value="F:DNA binding"/>
    <property type="evidence" value="ECO:0007669"/>
    <property type="project" value="UniProtKB-KW"/>
</dbReference>
<dbReference type="Pfam" id="PF12172">
    <property type="entry name" value="zf-ChsH2"/>
    <property type="match status" value="1"/>
</dbReference>
<organism evidence="3 4">
    <name type="scientific">Nocardia uniformis</name>
    <dbReference type="NCBI Taxonomy" id="53432"/>
    <lineage>
        <taxon>Bacteria</taxon>
        <taxon>Bacillati</taxon>
        <taxon>Actinomycetota</taxon>
        <taxon>Actinomycetes</taxon>
        <taxon>Mycobacteriales</taxon>
        <taxon>Nocardiaceae</taxon>
        <taxon>Nocardia</taxon>
    </lineage>
</organism>
<dbReference type="PANTHER" id="PTHR34075:SF5">
    <property type="entry name" value="BLR3430 PROTEIN"/>
    <property type="match status" value="1"/>
</dbReference>
<keyword evidence="3" id="KW-0238">DNA-binding</keyword>
<name>A0A849BWS7_9NOCA</name>
<gene>
    <name evidence="3" type="ORF">HLB23_01435</name>
</gene>
<dbReference type="InterPro" id="IPR052513">
    <property type="entry name" value="Thioester_dehydratase-like"/>
</dbReference>
<evidence type="ECO:0000313" key="4">
    <source>
        <dbReference type="Proteomes" id="UP000586827"/>
    </source>
</evidence>
<dbReference type="Proteomes" id="UP000586827">
    <property type="component" value="Unassembled WGS sequence"/>
</dbReference>